<evidence type="ECO:0000313" key="3">
    <source>
        <dbReference type="Proteomes" id="UP000664144"/>
    </source>
</evidence>
<keyword evidence="3" id="KW-1185">Reference proteome</keyword>
<dbReference type="AlphaFoldDB" id="A0A939JEI8"/>
<gene>
    <name evidence="2" type="ORF">J0X19_18705</name>
</gene>
<protein>
    <submittedName>
        <fullName evidence="2">Uncharacterized protein</fullName>
    </submittedName>
</protein>
<keyword evidence="1" id="KW-0812">Transmembrane</keyword>
<keyword evidence="1" id="KW-0472">Membrane</keyword>
<comment type="caution">
    <text evidence="2">The sequence shown here is derived from an EMBL/GenBank/DDBJ whole genome shotgun (WGS) entry which is preliminary data.</text>
</comment>
<evidence type="ECO:0000256" key="1">
    <source>
        <dbReference type="SAM" id="Phobius"/>
    </source>
</evidence>
<name>A0A939JEI8_9BACT</name>
<feature type="transmembrane region" description="Helical" evidence="1">
    <location>
        <begin position="36"/>
        <end position="58"/>
    </location>
</feature>
<reference evidence="2" key="1">
    <citation type="submission" date="2021-03" db="EMBL/GenBank/DDBJ databases">
        <authorList>
            <person name="Kim M.K."/>
        </authorList>
    </citation>
    <scope>NUCLEOTIDE SEQUENCE</scope>
    <source>
        <strain evidence="2">BT186</strain>
    </source>
</reference>
<feature type="transmembrane region" description="Helical" evidence="1">
    <location>
        <begin position="6"/>
        <end position="24"/>
    </location>
</feature>
<sequence>MGGALLVFFLIGLLVLSVPIGIGWNIYEWLRKRGNFIASQVFLGTASAILLTLGYFVYTAFYPNDEFYETEFKQITSSSFPETGVLLVKDASYPDQHGDYSVCALVEVSPQEYQRTLQQVANEPTFTAVDVANNAPFARSESFNAVAGNIPAASYSRSYSRGSTVHHAFQFVGFLTDRKTIVIYRHSS</sequence>
<accession>A0A939JEI8</accession>
<proteinExistence type="predicted"/>
<evidence type="ECO:0000313" key="2">
    <source>
        <dbReference type="EMBL" id="MBO0359998.1"/>
    </source>
</evidence>
<dbReference type="Proteomes" id="UP000664144">
    <property type="component" value="Unassembled WGS sequence"/>
</dbReference>
<dbReference type="RefSeq" id="WP_206985941.1">
    <property type="nucleotide sequence ID" value="NZ_JAFLQZ010000015.1"/>
</dbReference>
<dbReference type="EMBL" id="JAFLQZ010000015">
    <property type="protein sequence ID" value="MBO0359998.1"/>
    <property type="molecule type" value="Genomic_DNA"/>
</dbReference>
<organism evidence="2 3">
    <name type="scientific">Hymenobacter telluris</name>
    <dbReference type="NCBI Taxonomy" id="2816474"/>
    <lineage>
        <taxon>Bacteria</taxon>
        <taxon>Pseudomonadati</taxon>
        <taxon>Bacteroidota</taxon>
        <taxon>Cytophagia</taxon>
        <taxon>Cytophagales</taxon>
        <taxon>Hymenobacteraceae</taxon>
        <taxon>Hymenobacter</taxon>
    </lineage>
</organism>
<keyword evidence="1" id="KW-1133">Transmembrane helix</keyword>